<evidence type="ECO:0000256" key="5">
    <source>
        <dbReference type="SAM" id="SignalP"/>
    </source>
</evidence>
<dbReference type="Pfam" id="PF03330">
    <property type="entry name" value="DPBB_1"/>
    <property type="match status" value="1"/>
</dbReference>
<feature type="domain" description="RlpA-like protein double-psi beta-barrel" evidence="6">
    <location>
        <begin position="38"/>
        <end position="126"/>
    </location>
</feature>
<dbReference type="GO" id="GO:0005886">
    <property type="term" value="C:plasma membrane"/>
    <property type="evidence" value="ECO:0007669"/>
    <property type="project" value="UniProtKB-SubCell"/>
</dbReference>
<sequence length="131" mass="14175">MRSAALLLCCGLLLASCSRKVHSTGSTETPGHGKVYTESGKASYYAEQFNGRKTANGEIFNMNQLTAAHRTLPFNTLVKVTNKTNGKSVQVRINDRGPFVKGRIIDVSKEAARQLGMLGAGVADVQLSYRK</sequence>
<dbReference type="PROSITE" id="PS51257">
    <property type="entry name" value="PROKAR_LIPOPROTEIN"/>
    <property type="match status" value="1"/>
</dbReference>
<dbReference type="InterPro" id="IPR009009">
    <property type="entry name" value="RlpA-like_DPBB"/>
</dbReference>
<comment type="function">
    <text evidence="3">Lytic transglycosylase with a strong preference for naked glycan strands that lack stem peptides.</text>
</comment>
<reference evidence="7 8" key="1">
    <citation type="submission" date="2018-08" db="EMBL/GenBank/DDBJ databases">
        <title>Chitinophagaceae sp. K23C18032701, a novel bacterium isolated from forest soil.</title>
        <authorList>
            <person name="Wang C."/>
        </authorList>
    </citation>
    <scope>NUCLEOTIDE SEQUENCE [LARGE SCALE GENOMIC DNA]</scope>
    <source>
        <strain evidence="7 8">K23C18032701</strain>
    </source>
</reference>
<organism evidence="7 8">
    <name type="scientific">Deminuibacter soli</name>
    <dbReference type="NCBI Taxonomy" id="2291815"/>
    <lineage>
        <taxon>Bacteria</taxon>
        <taxon>Pseudomonadati</taxon>
        <taxon>Bacteroidota</taxon>
        <taxon>Chitinophagia</taxon>
        <taxon>Chitinophagales</taxon>
        <taxon>Chitinophagaceae</taxon>
        <taxon>Deminuibacter</taxon>
    </lineage>
</organism>
<dbReference type="SUPFAM" id="SSF50685">
    <property type="entry name" value="Barwin-like endoglucanases"/>
    <property type="match status" value="1"/>
</dbReference>
<dbReference type="OrthoDB" id="9779128at2"/>
<dbReference type="EMBL" id="QTJU01000001">
    <property type="protein sequence ID" value="RFM30638.1"/>
    <property type="molecule type" value="Genomic_DNA"/>
</dbReference>
<feature type="signal peptide" evidence="5">
    <location>
        <begin position="1"/>
        <end position="23"/>
    </location>
</feature>
<evidence type="ECO:0000256" key="2">
    <source>
        <dbReference type="ARBA" id="ARBA00023316"/>
    </source>
</evidence>
<feature type="chain" id="PRO_5017840176" description="Probable endolytic peptidoglycan transglycosylase RlpA" evidence="5">
    <location>
        <begin position="24"/>
        <end position="131"/>
    </location>
</feature>
<proteinExistence type="inferred from homology"/>
<dbReference type="Gene3D" id="2.40.40.10">
    <property type="entry name" value="RlpA-like domain"/>
    <property type="match status" value="1"/>
</dbReference>
<evidence type="ECO:0000256" key="1">
    <source>
        <dbReference type="ARBA" id="ARBA00023239"/>
    </source>
</evidence>
<dbReference type="HAMAP" id="MF_02071">
    <property type="entry name" value="RlpA"/>
    <property type="match status" value="1"/>
</dbReference>
<evidence type="ECO:0000313" key="8">
    <source>
        <dbReference type="Proteomes" id="UP000261284"/>
    </source>
</evidence>
<comment type="caution">
    <text evidence="7">The sequence shown here is derived from an EMBL/GenBank/DDBJ whole genome shotgun (WGS) entry which is preliminary data.</text>
</comment>
<comment type="subcellular location">
    <subcellularLocation>
        <location evidence="3">Cell membrane</location>
        <topology evidence="3">Lipid-anchor</topology>
    </subcellularLocation>
</comment>
<dbReference type="AlphaFoldDB" id="A0A3E1NSA2"/>
<gene>
    <name evidence="3" type="primary">rlpA</name>
    <name evidence="7" type="ORF">DXN05_04655</name>
</gene>
<keyword evidence="1 3" id="KW-0456">Lyase</keyword>
<evidence type="ECO:0000256" key="4">
    <source>
        <dbReference type="RuleBase" id="RU003495"/>
    </source>
</evidence>
<dbReference type="EC" id="4.2.2.-" evidence="3"/>
<evidence type="ECO:0000313" key="7">
    <source>
        <dbReference type="EMBL" id="RFM30638.1"/>
    </source>
</evidence>
<protein>
    <recommendedName>
        <fullName evidence="3">Probable endolytic peptidoglycan transglycosylase RlpA</fullName>
        <ecNumber evidence="3">4.2.2.-</ecNumber>
    </recommendedName>
</protein>
<keyword evidence="3" id="KW-0449">Lipoprotein</keyword>
<keyword evidence="5" id="KW-0732">Signal</keyword>
<dbReference type="InterPro" id="IPR036908">
    <property type="entry name" value="RlpA-like_sf"/>
</dbReference>
<dbReference type="GO" id="GO:0000270">
    <property type="term" value="P:peptidoglycan metabolic process"/>
    <property type="evidence" value="ECO:0007669"/>
    <property type="project" value="UniProtKB-UniRule"/>
</dbReference>
<dbReference type="InterPro" id="IPR034718">
    <property type="entry name" value="RlpA"/>
</dbReference>
<name>A0A3E1NSA2_9BACT</name>
<keyword evidence="3" id="KW-0564">Palmitate</keyword>
<evidence type="ECO:0000256" key="3">
    <source>
        <dbReference type="HAMAP-Rule" id="MF_02071"/>
    </source>
</evidence>
<dbReference type="PANTHER" id="PTHR34183">
    <property type="entry name" value="ENDOLYTIC PEPTIDOGLYCAN TRANSGLYCOSYLASE RLPA"/>
    <property type="match status" value="1"/>
</dbReference>
<accession>A0A3E1NSA2</accession>
<dbReference type="InterPro" id="IPR012997">
    <property type="entry name" value="RplA"/>
</dbReference>
<keyword evidence="3" id="KW-0472">Membrane</keyword>
<dbReference type="GO" id="GO:0008932">
    <property type="term" value="F:lytic endotransglycosylase activity"/>
    <property type="evidence" value="ECO:0007669"/>
    <property type="project" value="UniProtKB-UniRule"/>
</dbReference>
<dbReference type="GO" id="GO:0071555">
    <property type="term" value="P:cell wall organization"/>
    <property type="evidence" value="ECO:0007669"/>
    <property type="project" value="UniProtKB-KW"/>
</dbReference>
<dbReference type="NCBIfam" id="TIGR00413">
    <property type="entry name" value="rlpA"/>
    <property type="match status" value="1"/>
</dbReference>
<keyword evidence="3" id="KW-1003">Cell membrane</keyword>
<dbReference type="Proteomes" id="UP000261284">
    <property type="component" value="Unassembled WGS sequence"/>
</dbReference>
<keyword evidence="2 3" id="KW-0961">Cell wall biogenesis/degradation</keyword>
<dbReference type="PANTHER" id="PTHR34183:SF1">
    <property type="entry name" value="ENDOLYTIC PEPTIDOGLYCAN TRANSGLYCOSYLASE RLPA"/>
    <property type="match status" value="1"/>
</dbReference>
<evidence type="ECO:0000259" key="6">
    <source>
        <dbReference type="Pfam" id="PF03330"/>
    </source>
</evidence>
<dbReference type="CDD" id="cd22268">
    <property type="entry name" value="DPBB_RlpA-like"/>
    <property type="match status" value="1"/>
</dbReference>
<comment type="similarity">
    <text evidence="3 4">Belongs to the RlpA family.</text>
</comment>
<keyword evidence="8" id="KW-1185">Reference proteome</keyword>